<dbReference type="OMA" id="GLCTLNN"/>
<evidence type="ECO:0000256" key="1">
    <source>
        <dbReference type="ARBA" id="ARBA00022441"/>
    </source>
</evidence>
<evidence type="ECO:0000256" key="2">
    <source>
        <dbReference type="ARBA" id="ARBA00022737"/>
    </source>
</evidence>
<sequence length="585" mass="66016">RHSHRKKKPSMVYNDLRLAGKTTDAVIVAEGVEFKVHKLILCDFAQYFRNLFTNVHSSDQEVFIIPGISAEILQIIIEYVYTNSLNVTENNVLELLLASNQLGLYKVVHACCVYVEGLISPENCIGLWSYTATVCRQPVLNFKIYQYILQHFELVALCNEFLHLSAEELAKIIEEDNLVVRKESLVFEAILRWISHYPANRKTHFSALLSKVRLALLDSQYIKDNVKPSIMLQGQLLYLLSVATRTKIVQYYFGHGFSGISNPCARPRLPTAILLAFGGWSGISPTNGIEAYDVRANLWLNVTDRSQPPRAYQGTALLNGFIYSIGGFNKLEYFNSVCKFDPITRNWQEVAPMHYRRCYVSVTVLNSCIYAMGGYNGITRLRSAEYYRPEINQWSLIAAMNEQRSDAHCTTLNNKIYICGGFNGHSSLQTAECYSLQTGQWTMITPMIRRRSGIRVIAHAGLLYAVGGFDGSRRLRSVEAFNPDTYLWRDVASMIRRRSNFGIGVVEGRLYVAGGFNGLTTCNNVECYDADTNRWSEVCSMGISRSALSCCVITGLPNMADYVIPRCHLPLLPVEDSQKPIKKIG</sequence>
<dbReference type="SUPFAM" id="SSF54695">
    <property type="entry name" value="POZ domain"/>
    <property type="match status" value="1"/>
</dbReference>
<dbReference type="Ensembl" id="ENSCVAT00000002272.1">
    <property type="protein sequence ID" value="ENSCVAP00000025204.1"/>
    <property type="gene ID" value="ENSCVAG00000009814.1"/>
</dbReference>
<dbReference type="InterPro" id="IPR006652">
    <property type="entry name" value="Kelch_1"/>
</dbReference>
<dbReference type="GeneTree" id="ENSGT00940000154664"/>
<dbReference type="STRING" id="28743.ENSCVAP00000025204"/>
<keyword evidence="1" id="KW-0880">Kelch repeat</keyword>
<proteinExistence type="predicted"/>
<dbReference type="InterPro" id="IPR015915">
    <property type="entry name" value="Kelch-typ_b-propeller"/>
</dbReference>
<reference evidence="4" key="1">
    <citation type="submission" date="2025-08" db="UniProtKB">
        <authorList>
            <consortium name="Ensembl"/>
        </authorList>
    </citation>
    <scope>IDENTIFICATION</scope>
</reference>
<dbReference type="SUPFAM" id="SSF117281">
    <property type="entry name" value="Kelch motif"/>
    <property type="match status" value="1"/>
</dbReference>
<evidence type="ECO:0000313" key="4">
    <source>
        <dbReference type="Ensembl" id="ENSCVAP00000025204.1"/>
    </source>
</evidence>
<dbReference type="InterPro" id="IPR017096">
    <property type="entry name" value="BTB-kelch_protein"/>
</dbReference>
<dbReference type="InterPro" id="IPR011705">
    <property type="entry name" value="BACK"/>
</dbReference>
<organism evidence="4 5">
    <name type="scientific">Cyprinodon variegatus</name>
    <name type="common">Sheepshead minnow</name>
    <dbReference type="NCBI Taxonomy" id="28743"/>
    <lineage>
        <taxon>Eukaryota</taxon>
        <taxon>Metazoa</taxon>
        <taxon>Chordata</taxon>
        <taxon>Craniata</taxon>
        <taxon>Vertebrata</taxon>
        <taxon>Euteleostomi</taxon>
        <taxon>Actinopterygii</taxon>
        <taxon>Neopterygii</taxon>
        <taxon>Teleostei</taxon>
        <taxon>Neoteleostei</taxon>
        <taxon>Acanthomorphata</taxon>
        <taxon>Ovalentaria</taxon>
        <taxon>Atherinomorphae</taxon>
        <taxon>Cyprinodontiformes</taxon>
        <taxon>Cyprinodontidae</taxon>
        <taxon>Cyprinodon</taxon>
    </lineage>
</organism>
<dbReference type="InterPro" id="IPR011333">
    <property type="entry name" value="SKP1/BTB/POZ_sf"/>
</dbReference>
<dbReference type="Gene3D" id="3.30.710.10">
    <property type="entry name" value="Potassium Channel Kv1.1, Chain A"/>
    <property type="match status" value="1"/>
</dbReference>
<protein>
    <submittedName>
        <fullName evidence="4">Kelch like family member 10</fullName>
    </submittedName>
</protein>
<accession>A0A3Q2E1N2</accession>
<dbReference type="Gene3D" id="1.25.40.420">
    <property type="match status" value="1"/>
</dbReference>
<dbReference type="PANTHER" id="PTHR45632">
    <property type="entry name" value="LD33804P"/>
    <property type="match status" value="1"/>
</dbReference>
<reference evidence="4" key="2">
    <citation type="submission" date="2025-09" db="UniProtKB">
        <authorList>
            <consortium name="Ensembl"/>
        </authorList>
    </citation>
    <scope>IDENTIFICATION</scope>
</reference>
<dbReference type="FunFam" id="1.25.40.420:FF:000001">
    <property type="entry name" value="Kelch-like family member 12"/>
    <property type="match status" value="1"/>
</dbReference>
<dbReference type="Pfam" id="PF00651">
    <property type="entry name" value="BTB"/>
    <property type="match status" value="1"/>
</dbReference>
<keyword evidence="2" id="KW-0677">Repeat</keyword>
<dbReference type="SMART" id="SM00875">
    <property type="entry name" value="BACK"/>
    <property type="match status" value="1"/>
</dbReference>
<dbReference type="Pfam" id="PF24681">
    <property type="entry name" value="Kelch_KLHDC2_KLHL20_DRC7"/>
    <property type="match status" value="1"/>
</dbReference>
<dbReference type="InterPro" id="IPR000210">
    <property type="entry name" value="BTB/POZ_dom"/>
</dbReference>
<keyword evidence="5" id="KW-1185">Reference proteome</keyword>
<dbReference type="Gene3D" id="2.120.10.80">
    <property type="entry name" value="Kelch-type beta propeller"/>
    <property type="match status" value="2"/>
</dbReference>
<dbReference type="Pfam" id="PF01344">
    <property type="entry name" value="Kelch_1"/>
    <property type="match status" value="2"/>
</dbReference>
<dbReference type="SMART" id="SM00225">
    <property type="entry name" value="BTB"/>
    <property type="match status" value="1"/>
</dbReference>
<dbReference type="Pfam" id="PF07707">
    <property type="entry name" value="BACK"/>
    <property type="match status" value="1"/>
</dbReference>
<dbReference type="SMART" id="SM00612">
    <property type="entry name" value="Kelch"/>
    <property type="match status" value="6"/>
</dbReference>
<dbReference type="PROSITE" id="PS50097">
    <property type="entry name" value="BTB"/>
    <property type="match status" value="1"/>
</dbReference>
<dbReference type="Proteomes" id="UP000265020">
    <property type="component" value="Unassembled WGS sequence"/>
</dbReference>
<name>A0A3Q2E1N2_CYPVA</name>
<evidence type="ECO:0000313" key="5">
    <source>
        <dbReference type="Proteomes" id="UP000265020"/>
    </source>
</evidence>
<evidence type="ECO:0000259" key="3">
    <source>
        <dbReference type="PROSITE" id="PS50097"/>
    </source>
</evidence>
<feature type="domain" description="BTB" evidence="3">
    <location>
        <begin position="23"/>
        <end position="89"/>
    </location>
</feature>
<dbReference type="AlphaFoldDB" id="A0A3Q2E1N2"/>
<dbReference type="PANTHER" id="PTHR45632:SF3">
    <property type="entry name" value="KELCH-LIKE PROTEIN 32"/>
    <property type="match status" value="1"/>
</dbReference>
<dbReference type="PIRSF" id="PIRSF037037">
    <property type="entry name" value="Kelch-like_protein_gigaxonin"/>
    <property type="match status" value="1"/>
</dbReference>